<name>A0A699GH59_TANCI</name>
<accession>A0A699GH59</accession>
<reference evidence="3" key="1">
    <citation type="journal article" date="2019" name="Sci. Rep.">
        <title>Draft genome of Tanacetum cinerariifolium, the natural source of mosquito coil.</title>
        <authorList>
            <person name="Yamashiro T."/>
            <person name="Shiraishi A."/>
            <person name="Satake H."/>
            <person name="Nakayama K."/>
        </authorList>
    </citation>
    <scope>NUCLEOTIDE SEQUENCE</scope>
</reference>
<proteinExistence type="predicted"/>
<dbReference type="PANTHER" id="PTHR48462">
    <property type="entry name" value="PROTEIN, PUTATIVE-RELATED"/>
    <property type="match status" value="1"/>
</dbReference>
<dbReference type="InterPro" id="IPR001878">
    <property type="entry name" value="Znf_CCHC"/>
</dbReference>
<evidence type="ECO:0000256" key="1">
    <source>
        <dbReference type="PROSITE-ProRule" id="PRU00047"/>
    </source>
</evidence>
<organism evidence="3">
    <name type="scientific">Tanacetum cinerariifolium</name>
    <name type="common">Dalmatian daisy</name>
    <name type="synonym">Chrysanthemum cinerariifolium</name>
    <dbReference type="NCBI Taxonomy" id="118510"/>
    <lineage>
        <taxon>Eukaryota</taxon>
        <taxon>Viridiplantae</taxon>
        <taxon>Streptophyta</taxon>
        <taxon>Embryophyta</taxon>
        <taxon>Tracheophyta</taxon>
        <taxon>Spermatophyta</taxon>
        <taxon>Magnoliopsida</taxon>
        <taxon>eudicotyledons</taxon>
        <taxon>Gunneridae</taxon>
        <taxon>Pentapetalae</taxon>
        <taxon>asterids</taxon>
        <taxon>campanulids</taxon>
        <taxon>Asterales</taxon>
        <taxon>Asteraceae</taxon>
        <taxon>Asteroideae</taxon>
        <taxon>Anthemideae</taxon>
        <taxon>Anthemidinae</taxon>
        <taxon>Tanacetum</taxon>
    </lineage>
</organism>
<dbReference type="Pfam" id="PF00098">
    <property type="entry name" value="zf-CCHC"/>
    <property type="match status" value="1"/>
</dbReference>
<evidence type="ECO:0000313" key="3">
    <source>
        <dbReference type="EMBL" id="GEU29144.1"/>
    </source>
</evidence>
<dbReference type="SUPFAM" id="SSF57756">
    <property type="entry name" value="Retrovirus zinc finger-like domains"/>
    <property type="match status" value="1"/>
</dbReference>
<keyword evidence="1" id="KW-0862">Zinc</keyword>
<protein>
    <submittedName>
        <fullName evidence="3">Putative exostosin-like protein</fullName>
    </submittedName>
</protein>
<dbReference type="InterPro" id="IPR036875">
    <property type="entry name" value="Znf_CCHC_sf"/>
</dbReference>
<dbReference type="EMBL" id="BKCJ010000047">
    <property type="protein sequence ID" value="GEU29144.1"/>
    <property type="molecule type" value="Genomic_DNA"/>
</dbReference>
<gene>
    <name evidence="3" type="ORF">Tci_001122</name>
</gene>
<dbReference type="PANTHER" id="PTHR48462:SF1">
    <property type="entry name" value="PROTEIN, PUTATIVE-RELATED"/>
    <property type="match status" value="1"/>
</dbReference>
<feature type="domain" description="CCHC-type" evidence="2">
    <location>
        <begin position="252"/>
        <end position="269"/>
    </location>
</feature>
<keyword evidence="1" id="KW-0863">Zinc-finger</keyword>
<sequence length="303" mass="34249">MCHHATKKTPSNRDFTLEDKRIEDVLNNVLKQAGISFKKEASVNFLTDPLERRSTLRPADILVFGWAGGKHACVDLTGVSPLVGLRDNGFVAGQAALKAESSKVAKHEKACLENQHVFIPFAFDTFCFLASEAEKFLTRVKRVVQTIEESKDLSILLLDELIGNLKVYEVVLEKDSEASKIKNEKYKSLALKARKISSDKEETCSGSDEEYDMAIRDFKNLFKIKGKFVSQPYDDKKNLRKVKEEKKGKEERRCFKCDDPNHFISDCPKHSFHDQKAFVGGCWSDVLSDSLYYSSSSLDSESL</sequence>
<comment type="caution">
    <text evidence="3">The sequence shown here is derived from an EMBL/GenBank/DDBJ whole genome shotgun (WGS) entry which is preliminary data.</text>
</comment>
<dbReference type="GO" id="GO:0008270">
    <property type="term" value="F:zinc ion binding"/>
    <property type="evidence" value="ECO:0007669"/>
    <property type="project" value="UniProtKB-KW"/>
</dbReference>
<evidence type="ECO:0000259" key="2">
    <source>
        <dbReference type="PROSITE" id="PS50158"/>
    </source>
</evidence>
<dbReference type="AlphaFoldDB" id="A0A699GH59"/>
<dbReference type="PROSITE" id="PS50158">
    <property type="entry name" value="ZF_CCHC"/>
    <property type="match status" value="1"/>
</dbReference>
<keyword evidence="1" id="KW-0479">Metal-binding</keyword>
<dbReference type="GO" id="GO:0003676">
    <property type="term" value="F:nucleic acid binding"/>
    <property type="evidence" value="ECO:0007669"/>
    <property type="project" value="InterPro"/>
</dbReference>